<dbReference type="InterPro" id="IPR003599">
    <property type="entry name" value="Ig_sub"/>
</dbReference>
<dbReference type="InterPro" id="IPR036179">
    <property type="entry name" value="Ig-like_dom_sf"/>
</dbReference>
<dbReference type="SMART" id="SM00406">
    <property type="entry name" value="IGv"/>
    <property type="match status" value="2"/>
</dbReference>
<evidence type="ECO:0000256" key="5">
    <source>
        <dbReference type="ARBA" id="ARBA00023136"/>
    </source>
</evidence>
<comment type="subcellular location">
    <subcellularLocation>
        <location evidence="1">Cell membrane</location>
    </subcellularLocation>
</comment>
<evidence type="ECO:0000256" key="2">
    <source>
        <dbReference type="ARBA" id="ARBA00022475"/>
    </source>
</evidence>
<feature type="domain" description="Ig-like" evidence="9">
    <location>
        <begin position="1"/>
        <end position="78"/>
    </location>
</feature>
<keyword evidence="3" id="KW-0732">Signal</keyword>
<dbReference type="CDD" id="cd00099">
    <property type="entry name" value="IgV"/>
    <property type="match status" value="1"/>
</dbReference>
<dbReference type="PANTHER" id="PTHR19433">
    <property type="entry name" value="T-CELL RECEPTOR ALPHA CHAIN V REGION-RELATED"/>
    <property type="match status" value="1"/>
</dbReference>
<dbReference type="AlphaFoldDB" id="A0A060XKV9"/>
<dbReference type="Pfam" id="PF07686">
    <property type="entry name" value="V-set"/>
    <property type="match status" value="2"/>
</dbReference>
<dbReference type="InterPro" id="IPR052051">
    <property type="entry name" value="TCR_complex_component"/>
</dbReference>
<evidence type="ECO:0000256" key="8">
    <source>
        <dbReference type="SAM" id="MobiDB-lite"/>
    </source>
</evidence>
<dbReference type="Proteomes" id="UP000193380">
    <property type="component" value="Unassembled WGS sequence"/>
</dbReference>
<feature type="compositionally biased region" description="Polar residues" evidence="8">
    <location>
        <begin position="236"/>
        <end position="245"/>
    </location>
</feature>
<keyword evidence="5" id="KW-0472">Membrane</keyword>
<dbReference type="SMART" id="SM00409">
    <property type="entry name" value="IG"/>
    <property type="match status" value="2"/>
</dbReference>
<feature type="region of interest" description="Disordered" evidence="8">
    <location>
        <begin position="229"/>
        <end position="288"/>
    </location>
</feature>
<dbReference type="EMBL" id="FR905273">
    <property type="protein sequence ID" value="CDQ77939.1"/>
    <property type="molecule type" value="Genomic_DNA"/>
</dbReference>
<evidence type="ECO:0000313" key="11">
    <source>
        <dbReference type="Proteomes" id="UP000193380"/>
    </source>
</evidence>
<feature type="domain" description="Ig-like" evidence="9">
    <location>
        <begin position="103"/>
        <end position="214"/>
    </location>
</feature>
<dbReference type="Gene3D" id="2.60.40.10">
    <property type="entry name" value="Immunoglobulins"/>
    <property type="match status" value="2"/>
</dbReference>
<reference evidence="10" key="2">
    <citation type="submission" date="2014-03" db="EMBL/GenBank/DDBJ databases">
        <authorList>
            <person name="Genoscope - CEA"/>
        </authorList>
    </citation>
    <scope>NUCLEOTIDE SEQUENCE</scope>
</reference>
<evidence type="ECO:0000259" key="9">
    <source>
        <dbReference type="PROSITE" id="PS50835"/>
    </source>
</evidence>
<organism evidence="10 11">
    <name type="scientific">Oncorhynchus mykiss</name>
    <name type="common">Rainbow trout</name>
    <name type="synonym">Salmo gairdneri</name>
    <dbReference type="NCBI Taxonomy" id="8022"/>
    <lineage>
        <taxon>Eukaryota</taxon>
        <taxon>Metazoa</taxon>
        <taxon>Chordata</taxon>
        <taxon>Craniata</taxon>
        <taxon>Vertebrata</taxon>
        <taxon>Euteleostomi</taxon>
        <taxon>Actinopterygii</taxon>
        <taxon>Neopterygii</taxon>
        <taxon>Teleostei</taxon>
        <taxon>Protacanthopterygii</taxon>
        <taxon>Salmoniformes</taxon>
        <taxon>Salmonidae</taxon>
        <taxon>Salmoninae</taxon>
        <taxon>Oncorhynchus</taxon>
    </lineage>
</organism>
<evidence type="ECO:0000313" key="10">
    <source>
        <dbReference type="EMBL" id="CDQ77939.1"/>
    </source>
</evidence>
<evidence type="ECO:0000256" key="1">
    <source>
        <dbReference type="ARBA" id="ARBA00004236"/>
    </source>
</evidence>
<dbReference type="PROSITE" id="PS50835">
    <property type="entry name" value="IG_LIKE"/>
    <property type="match status" value="2"/>
</dbReference>
<keyword evidence="4" id="KW-0391">Immunity</keyword>
<keyword evidence="2" id="KW-1003">Cell membrane</keyword>
<dbReference type="InterPro" id="IPR013106">
    <property type="entry name" value="Ig_V-set"/>
</dbReference>
<evidence type="ECO:0000256" key="3">
    <source>
        <dbReference type="ARBA" id="ARBA00022729"/>
    </source>
</evidence>
<dbReference type="PaxDb" id="8022-A0A060XKV9"/>
<sequence>MILRCFYEGDMAMHFSWYKQNLGDKLQLFSTVHYKYDRNATFYHEFKDNSRFSVQNGPKKNHLRISDMQLSDSGTYYCGNAYTNRVEFGKGVILIVEGSRNMPILQQSVSESVQPGDVVTLNCTIHTETCAGEHRVYWFRRGSGESPPGIIYSHGDRSDQCEKSPEAGSPTQSCVFNLPKRNLSLSDAGTYYCAVALCGEILFGNGTKLDIQVTLLLAWALYKNLNRHHRGRKEGPTSQGNQNQDGDMLNYAAVSFTPKKNSSPSGRTRGKTSREDAVYSEVRYLQQE</sequence>
<reference evidence="10" key="1">
    <citation type="journal article" date="2014" name="Nat. Commun.">
        <title>The rainbow trout genome provides novel insights into evolution after whole-genome duplication in vertebrates.</title>
        <authorList>
            <person name="Berthelot C."/>
            <person name="Brunet F."/>
            <person name="Chalopin D."/>
            <person name="Juanchich A."/>
            <person name="Bernard M."/>
            <person name="Noel B."/>
            <person name="Bento P."/>
            <person name="Da Silva C."/>
            <person name="Labadie K."/>
            <person name="Alberti A."/>
            <person name="Aury J.M."/>
            <person name="Louis A."/>
            <person name="Dehais P."/>
            <person name="Bardou P."/>
            <person name="Montfort J."/>
            <person name="Klopp C."/>
            <person name="Cabau C."/>
            <person name="Gaspin C."/>
            <person name="Thorgaard G.H."/>
            <person name="Boussaha M."/>
            <person name="Quillet E."/>
            <person name="Guyomard R."/>
            <person name="Galiana D."/>
            <person name="Bobe J."/>
            <person name="Volff J.N."/>
            <person name="Genet C."/>
            <person name="Wincker P."/>
            <person name="Jaillon O."/>
            <person name="Roest Crollius H."/>
            <person name="Guiguen Y."/>
        </authorList>
    </citation>
    <scope>NUCLEOTIDE SEQUENCE [LARGE SCALE GENOMIC DNA]</scope>
</reference>
<gene>
    <name evidence="10" type="ORF">GSONMT00024209001</name>
</gene>
<dbReference type="SUPFAM" id="SSF48726">
    <property type="entry name" value="Immunoglobulin"/>
    <property type="match status" value="2"/>
</dbReference>
<proteinExistence type="predicted"/>
<dbReference type="GO" id="GO:0005886">
    <property type="term" value="C:plasma membrane"/>
    <property type="evidence" value="ECO:0007669"/>
    <property type="project" value="UniProtKB-SubCell"/>
</dbReference>
<evidence type="ECO:0000256" key="6">
    <source>
        <dbReference type="ARBA" id="ARBA00023157"/>
    </source>
</evidence>
<dbReference type="InterPro" id="IPR007110">
    <property type="entry name" value="Ig-like_dom"/>
</dbReference>
<name>A0A060XKV9_ONCMY</name>
<keyword evidence="7" id="KW-0325">Glycoprotein</keyword>
<dbReference type="InterPro" id="IPR013783">
    <property type="entry name" value="Ig-like_fold"/>
</dbReference>
<keyword evidence="6" id="KW-1015">Disulfide bond</keyword>
<dbReference type="PANTHER" id="PTHR19433:SF133">
    <property type="entry name" value="IMMUNE-TYPE RECEPTOR 5 PRECURSOR-RELATED"/>
    <property type="match status" value="1"/>
</dbReference>
<dbReference type="GO" id="GO:0002376">
    <property type="term" value="P:immune system process"/>
    <property type="evidence" value="ECO:0007669"/>
    <property type="project" value="UniProtKB-KW"/>
</dbReference>
<dbReference type="STRING" id="8022.A0A060XKV9"/>
<evidence type="ECO:0000256" key="4">
    <source>
        <dbReference type="ARBA" id="ARBA00022859"/>
    </source>
</evidence>
<evidence type="ECO:0000256" key="7">
    <source>
        <dbReference type="ARBA" id="ARBA00023180"/>
    </source>
</evidence>
<accession>A0A060XKV9</accession>
<dbReference type="GO" id="GO:0009617">
    <property type="term" value="P:response to bacterium"/>
    <property type="evidence" value="ECO:0007669"/>
    <property type="project" value="TreeGrafter"/>
</dbReference>
<protein>
    <recommendedName>
        <fullName evidence="9">Ig-like domain-containing protein</fullName>
    </recommendedName>
</protein>